<sequence>MLCNLTESFFCNTPNIELTDKRAYQSTTYSEETPLTADRAVDGNPSTCSHTNQQTNSWWSVDLQGVYNISCINIRNFIQNNKATDISGAKIYIGNSRQNNGTNNKLVQNITAFKTDQTNVYKFPSSVSGRYVTVIISENKQMVLCDVNITGTKMTSPLLLIDQNKTWEEALYYCRDKHRDLASILDEQMQAFAELEAEKANSPFIWIGLHYTCTLDFWFWVDDNVVEFKLWDRDGYKEDCDMSGAMEKKGDHRWFSKSDYEEFNFICQL</sequence>
<dbReference type="GO" id="GO:0010185">
    <property type="term" value="P:regulation of cellular defense response"/>
    <property type="evidence" value="ECO:0007669"/>
    <property type="project" value="UniProtKB-ARBA"/>
</dbReference>
<dbReference type="PROSITE" id="PS50041">
    <property type="entry name" value="C_TYPE_LECTIN_2"/>
    <property type="match status" value="1"/>
</dbReference>
<evidence type="ECO:0000256" key="1">
    <source>
        <dbReference type="ARBA" id="ARBA00002219"/>
    </source>
</evidence>
<evidence type="ECO:0000313" key="9">
    <source>
        <dbReference type="Ensembl" id="ENSPREP00000020737.1"/>
    </source>
</evidence>
<dbReference type="Gene3D" id="2.60.120.260">
    <property type="entry name" value="Galactose-binding domain-like"/>
    <property type="match status" value="1"/>
</dbReference>
<dbReference type="Proteomes" id="UP000242638">
    <property type="component" value="Unassembled WGS sequence"/>
</dbReference>
<dbReference type="PANTHER" id="PTHR45713:SF20">
    <property type="entry name" value="FUCOLECTIN TACHYLECTIN-4 PENTRAXIN-1 DOMAIN-CONTAINING PROTEIN"/>
    <property type="match status" value="1"/>
</dbReference>
<evidence type="ECO:0000313" key="10">
    <source>
        <dbReference type="Proteomes" id="UP000242638"/>
    </source>
</evidence>
<proteinExistence type="inferred from homology"/>
<evidence type="ECO:0000259" key="8">
    <source>
        <dbReference type="PROSITE" id="PS50041"/>
    </source>
</evidence>
<evidence type="ECO:0000256" key="4">
    <source>
        <dbReference type="ARBA" id="ARBA00022723"/>
    </source>
</evidence>
<dbReference type="GO" id="GO:0001868">
    <property type="term" value="P:regulation of complement activation, lectin pathway"/>
    <property type="evidence" value="ECO:0007669"/>
    <property type="project" value="UniProtKB-ARBA"/>
</dbReference>
<reference evidence="10" key="1">
    <citation type="submission" date="2013-11" db="EMBL/GenBank/DDBJ databases">
        <title>The genomic landscape of the Guanapo guppy.</title>
        <authorList>
            <person name="Kuenstner A."/>
            <person name="Dreyer C."/>
        </authorList>
    </citation>
    <scope>NUCLEOTIDE SEQUENCE</scope>
    <source>
        <strain evidence="10">Guanapo</strain>
    </source>
</reference>
<dbReference type="SMART" id="SM00607">
    <property type="entry name" value="FTP"/>
    <property type="match status" value="1"/>
</dbReference>
<dbReference type="OMA" id="WEISCIT"/>
<reference evidence="9" key="3">
    <citation type="submission" date="2025-09" db="UniProtKB">
        <authorList>
            <consortium name="Ensembl"/>
        </authorList>
    </citation>
    <scope>IDENTIFICATION</scope>
    <source>
        <strain evidence="9">Guanapo</strain>
    </source>
</reference>
<evidence type="ECO:0000256" key="6">
    <source>
        <dbReference type="ARBA" id="ARBA00022837"/>
    </source>
</evidence>
<comment type="similarity">
    <text evidence="2">Belongs to the fucolectin family.</text>
</comment>
<comment type="subunit">
    <text evidence="3">Homotrimer.</text>
</comment>
<evidence type="ECO:0000256" key="7">
    <source>
        <dbReference type="ARBA" id="ARBA00023157"/>
    </source>
</evidence>
<dbReference type="InterPro" id="IPR006585">
    <property type="entry name" value="FTP1"/>
</dbReference>
<dbReference type="Pfam" id="PF22633">
    <property type="entry name" value="F5_F8_type_C_2"/>
    <property type="match status" value="1"/>
</dbReference>
<dbReference type="AlphaFoldDB" id="A0A3P9PFX6"/>
<dbReference type="Gene3D" id="3.10.100.10">
    <property type="entry name" value="Mannose-Binding Protein A, subunit A"/>
    <property type="match status" value="1"/>
</dbReference>
<keyword evidence="7" id="KW-1015">Disulfide bond</keyword>
<name>A0A3P9PFX6_POERE</name>
<keyword evidence="6" id="KW-0106">Calcium</keyword>
<dbReference type="InterPro" id="IPR016187">
    <property type="entry name" value="CTDL_fold"/>
</dbReference>
<dbReference type="GO" id="GO:0046872">
    <property type="term" value="F:metal ion binding"/>
    <property type="evidence" value="ECO:0007669"/>
    <property type="project" value="UniProtKB-KW"/>
</dbReference>
<dbReference type="GeneTree" id="ENSGT00940000171417"/>
<organism evidence="9 10">
    <name type="scientific">Poecilia reticulata</name>
    <name type="common">Guppy</name>
    <name type="synonym">Acanthophacelus reticulatus</name>
    <dbReference type="NCBI Taxonomy" id="8081"/>
    <lineage>
        <taxon>Eukaryota</taxon>
        <taxon>Metazoa</taxon>
        <taxon>Chordata</taxon>
        <taxon>Craniata</taxon>
        <taxon>Vertebrata</taxon>
        <taxon>Euteleostomi</taxon>
        <taxon>Actinopterygii</taxon>
        <taxon>Neopterygii</taxon>
        <taxon>Teleostei</taxon>
        <taxon>Neoteleostei</taxon>
        <taxon>Acanthomorphata</taxon>
        <taxon>Ovalentaria</taxon>
        <taxon>Atherinomorphae</taxon>
        <taxon>Cyprinodontiformes</taxon>
        <taxon>Poeciliidae</taxon>
        <taxon>Poeciliinae</taxon>
        <taxon>Poecilia</taxon>
    </lineage>
</organism>
<dbReference type="Bgee" id="ENSPREG00000014032">
    <property type="expression patterns" value="Expressed in head"/>
</dbReference>
<dbReference type="PANTHER" id="PTHR45713">
    <property type="entry name" value="FTP DOMAIN-CONTAINING PROTEIN"/>
    <property type="match status" value="1"/>
</dbReference>
<dbReference type="InterPro" id="IPR001304">
    <property type="entry name" value="C-type_lectin-like"/>
</dbReference>
<feature type="domain" description="C-type lectin" evidence="8">
    <location>
        <begin position="165"/>
        <end position="268"/>
    </location>
</feature>
<dbReference type="SUPFAM" id="SSF56436">
    <property type="entry name" value="C-type lectin-like"/>
    <property type="match status" value="1"/>
</dbReference>
<protein>
    <recommendedName>
        <fullName evidence="8">C-type lectin domain-containing protein</fullName>
    </recommendedName>
</protein>
<dbReference type="SUPFAM" id="SSF49785">
    <property type="entry name" value="Galactose-binding domain-like"/>
    <property type="match status" value="1"/>
</dbReference>
<dbReference type="GO" id="GO:0042806">
    <property type="term" value="F:fucose binding"/>
    <property type="evidence" value="ECO:0007669"/>
    <property type="project" value="UniProtKB-ARBA"/>
</dbReference>
<reference evidence="9" key="2">
    <citation type="submission" date="2025-08" db="UniProtKB">
        <authorList>
            <consortium name="Ensembl"/>
        </authorList>
    </citation>
    <scope>IDENTIFICATION</scope>
    <source>
        <strain evidence="9">Guanapo</strain>
    </source>
</reference>
<dbReference type="InterPro" id="IPR008979">
    <property type="entry name" value="Galactose-bd-like_sf"/>
</dbReference>
<keyword evidence="10" id="KW-1185">Reference proteome</keyword>
<comment type="function">
    <text evidence="1">Acts as a defensive agent. Recognizes blood group fucosylated oligosaccharides including A, B, H and Lewis B-type antigens. Does not recognize Lewis A antigen and has low affinity for monovalent haptens.</text>
</comment>
<dbReference type="InterPro" id="IPR016186">
    <property type="entry name" value="C-type_lectin-like/link_sf"/>
</dbReference>
<dbReference type="InterPro" id="IPR051941">
    <property type="entry name" value="BG_Antigen-Binding_Lectin"/>
</dbReference>
<dbReference type="Pfam" id="PF00059">
    <property type="entry name" value="Lectin_C"/>
    <property type="match status" value="1"/>
</dbReference>
<dbReference type="Ensembl" id="ENSPRET00000020958.1">
    <property type="protein sequence ID" value="ENSPREP00000020737.1"/>
    <property type="gene ID" value="ENSPREG00000014032.1"/>
</dbReference>
<accession>A0A3P9PFX6</accession>
<keyword evidence="4" id="KW-0479">Metal-binding</keyword>
<evidence type="ECO:0000256" key="2">
    <source>
        <dbReference type="ARBA" id="ARBA00010147"/>
    </source>
</evidence>
<evidence type="ECO:0000256" key="5">
    <source>
        <dbReference type="ARBA" id="ARBA00022734"/>
    </source>
</evidence>
<dbReference type="SMART" id="SM00034">
    <property type="entry name" value="CLECT"/>
    <property type="match status" value="1"/>
</dbReference>
<dbReference type="CDD" id="cd00037">
    <property type="entry name" value="CLECT"/>
    <property type="match status" value="1"/>
</dbReference>
<keyword evidence="5" id="KW-0430">Lectin</keyword>
<evidence type="ECO:0000256" key="3">
    <source>
        <dbReference type="ARBA" id="ARBA00011233"/>
    </source>
</evidence>